<dbReference type="InterPro" id="IPR037198">
    <property type="entry name" value="MutL_C_sf"/>
</dbReference>
<dbReference type="Gene3D" id="3.30.1540.20">
    <property type="entry name" value="MutL, C-terminal domain, dimerisation subdomain"/>
    <property type="match status" value="1"/>
</dbReference>
<sequence length="1026" mass="113213">MTTNMEHTSGQGIQNTSSAILPLPENVVAQIKSSTTITSLNQVVLGLLENSLDAQATKIDIVIDYGRGGCTVEDNGLGILPSEYRATGGLGRLYHTSKQKAKADIHGGQGTFLASVGALSLLTITSWHTQYYSHNTLILHRSKVISRLTPTLPQHEIRSNTGHGTRVSVRDLFGNMPVRVKQRAIVAEEGLEAERQWQALKIGVVGLLLPWNHRVAVKVTDSENPARTFSLNNGAQFIPNALSERNLNTLNKKVSGFDQGTVLSILSQSGIISTDSKGSWIPVSASTSSVTVKGLISLEPAPSRIAQFMSIGIIPCLDETRHNELYETINRLFSQSTFGHIDEGSELDEAEMKRRQHDRRYKNDGITNKQLQGGRKGVDRWPRFYFRIDLKSDESPRHVDDLSEMRLRSIANVLKSLTLHWLEINNFQPKKLRRKRKQTTDDGGLASLTTCEGPSPILNSQTTTASLQPASGGRPRAASPNDIPSTDLRSSKRLQSTSITDTTRPTMSFTDWSRIKSARPQMYDSIWNCKARTSTRPTSSGSIEQATSSMSKTPAAINVEAVDTNQFGLLHINSHETTAMQTPDHVEDTPHLDQSGETYIDWIDPKTNQKHRINARTGIVMPDEVYRPTSSHATTSRSAAAANARLSSFGRPLVLERRKSGLPSTLDAASDAATSSPWLEGFLQTWKNQVFETQAEQPIPKISLGGLEQEGVRSHDCHGRHAVADSFPFAGSSDVSRLSRSALPYAQLISQVDNKFIMMKIPSLARSKSQELNHARQLLVLVDQHAASERCILEALLKELCIPAPETALVKSNLGFTSSIITNPVNKPLSFQIPTQEEAMFRTHAKHFANWGILYDIISHAPQPPRLNILTLPPGISERCKTEPRLLIELLRGEIYTLAESSNTRTRTLDPANADTNHTWLQRVGSCPRGLLQLLNSRACRSAIMFNDVLTLQQCQRLIEEVATCAFPFMCAHGRNSMVPFVYLDDDDDDGNSQGSIGGFGGKEEKSEGFGSAYRKWRNKASINSK</sequence>
<feature type="compositionally biased region" description="Polar residues" evidence="2">
    <location>
        <begin position="447"/>
        <end position="469"/>
    </location>
</feature>
<dbReference type="GO" id="GO:0005524">
    <property type="term" value="F:ATP binding"/>
    <property type="evidence" value="ECO:0007669"/>
    <property type="project" value="InterPro"/>
</dbReference>
<dbReference type="PANTHER" id="PTHR10073:SF47">
    <property type="entry name" value="DNA MISMATCH REPAIR PROTEIN MLH3"/>
    <property type="match status" value="1"/>
</dbReference>
<dbReference type="SUPFAM" id="SSF118116">
    <property type="entry name" value="DNA mismatch repair protein MutL"/>
    <property type="match status" value="1"/>
</dbReference>
<protein>
    <recommendedName>
        <fullName evidence="3">MutL C-terminal dimerisation domain-containing protein</fullName>
    </recommendedName>
</protein>
<dbReference type="EMBL" id="JAHFXF010000212">
    <property type="protein sequence ID" value="KAG9692898.1"/>
    <property type="molecule type" value="Genomic_DNA"/>
</dbReference>
<name>A0A9P8ELA5_AURME</name>
<dbReference type="InterPro" id="IPR042120">
    <property type="entry name" value="MutL_C_dimsub"/>
</dbReference>
<dbReference type="SUPFAM" id="SSF55874">
    <property type="entry name" value="ATPase domain of HSP90 chaperone/DNA topoisomerase II/histidine kinase"/>
    <property type="match status" value="1"/>
</dbReference>
<dbReference type="Proteomes" id="UP000779574">
    <property type="component" value="Unassembled WGS sequence"/>
</dbReference>
<comment type="similarity">
    <text evidence="1">Belongs to the DNA mismatch repair MutL/HexB family.</text>
</comment>
<organism evidence="4 5">
    <name type="scientific">Aureobasidium melanogenum</name>
    <name type="common">Aureobasidium pullulans var. melanogenum</name>
    <dbReference type="NCBI Taxonomy" id="46634"/>
    <lineage>
        <taxon>Eukaryota</taxon>
        <taxon>Fungi</taxon>
        <taxon>Dikarya</taxon>
        <taxon>Ascomycota</taxon>
        <taxon>Pezizomycotina</taxon>
        <taxon>Dothideomycetes</taxon>
        <taxon>Dothideomycetidae</taxon>
        <taxon>Dothideales</taxon>
        <taxon>Saccotheciaceae</taxon>
        <taxon>Aureobasidium</taxon>
    </lineage>
</organism>
<dbReference type="Gene3D" id="3.30.1370.100">
    <property type="entry name" value="MutL, C-terminal domain, regulatory subdomain"/>
    <property type="match status" value="1"/>
</dbReference>
<dbReference type="GO" id="GO:0006298">
    <property type="term" value="P:mismatch repair"/>
    <property type="evidence" value="ECO:0007669"/>
    <property type="project" value="InterPro"/>
</dbReference>
<feature type="domain" description="MutL C-terminal dimerisation" evidence="3">
    <location>
        <begin position="748"/>
        <end position="950"/>
    </location>
</feature>
<reference evidence="4" key="2">
    <citation type="submission" date="2021-08" db="EMBL/GenBank/DDBJ databases">
        <authorList>
            <person name="Gostincar C."/>
            <person name="Sun X."/>
            <person name="Song Z."/>
            <person name="Gunde-Cimerman N."/>
        </authorList>
    </citation>
    <scope>NUCLEOTIDE SEQUENCE</scope>
    <source>
        <strain evidence="4">EXF-9911</strain>
    </source>
</reference>
<dbReference type="InterPro" id="IPR042121">
    <property type="entry name" value="MutL_C_regsub"/>
</dbReference>
<dbReference type="AlphaFoldDB" id="A0A9P8ELA5"/>
<dbReference type="InterPro" id="IPR038973">
    <property type="entry name" value="MutL/Mlh/Pms-like"/>
</dbReference>
<feature type="region of interest" description="Disordered" evidence="2">
    <location>
        <begin position="431"/>
        <end position="505"/>
    </location>
</feature>
<evidence type="ECO:0000259" key="3">
    <source>
        <dbReference type="SMART" id="SM00853"/>
    </source>
</evidence>
<evidence type="ECO:0000313" key="5">
    <source>
        <dbReference type="Proteomes" id="UP000779574"/>
    </source>
</evidence>
<dbReference type="GO" id="GO:0016887">
    <property type="term" value="F:ATP hydrolysis activity"/>
    <property type="evidence" value="ECO:0007669"/>
    <property type="project" value="InterPro"/>
</dbReference>
<dbReference type="InterPro" id="IPR014790">
    <property type="entry name" value="MutL_C"/>
</dbReference>
<dbReference type="Pfam" id="PF13589">
    <property type="entry name" value="HATPase_c_3"/>
    <property type="match status" value="1"/>
</dbReference>
<dbReference type="SMART" id="SM00853">
    <property type="entry name" value="MutL_C"/>
    <property type="match status" value="1"/>
</dbReference>
<comment type="caution">
    <text evidence="4">The sequence shown here is derived from an EMBL/GenBank/DDBJ whole genome shotgun (WGS) entry which is preliminary data.</text>
</comment>
<feature type="compositionally biased region" description="Polar residues" evidence="2">
    <location>
        <begin position="482"/>
        <end position="505"/>
    </location>
</feature>
<dbReference type="Gene3D" id="3.30.565.10">
    <property type="entry name" value="Histidine kinase-like ATPase, C-terminal domain"/>
    <property type="match status" value="1"/>
</dbReference>
<dbReference type="InterPro" id="IPR036890">
    <property type="entry name" value="HATPase_C_sf"/>
</dbReference>
<accession>A0A9P8ELA5</accession>
<dbReference type="PANTHER" id="PTHR10073">
    <property type="entry name" value="DNA MISMATCH REPAIR PROTEIN MLH, PMS, MUTL"/>
    <property type="match status" value="1"/>
</dbReference>
<dbReference type="OrthoDB" id="429932at2759"/>
<dbReference type="GO" id="GO:0032300">
    <property type="term" value="C:mismatch repair complex"/>
    <property type="evidence" value="ECO:0007669"/>
    <property type="project" value="InterPro"/>
</dbReference>
<dbReference type="GO" id="GO:0140664">
    <property type="term" value="F:ATP-dependent DNA damage sensor activity"/>
    <property type="evidence" value="ECO:0007669"/>
    <property type="project" value="InterPro"/>
</dbReference>
<evidence type="ECO:0000256" key="1">
    <source>
        <dbReference type="ARBA" id="ARBA00006082"/>
    </source>
</evidence>
<evidence type="ECO:0000256" key="2">
    <source>
        <dbReference type="SAM" id="MobiDB-lite"/>
    </source>
</evidence>
<feature type="region of interest" description="Disordered" evidence="2">
    <location>
        <begin position="990"/>
        <end position="1012"/>
    </location>
</feature>
<proteinExistence type="inferred from homology"/>
<reference evidence="4" key="1">
    <citation type="journal article" date="2021" name="J Fungi (Basel)">
        <title>Virulence traits and population genomics of the black yeast Aureobasidium melanogenum.</title>
        <authorList>
            <person name="Cernosa A."/>
            <person name="Sun X."/>
            <person name="Gostincar C."/>
            <person name="Fang C."/>
            <person name="Gunde-Cimerman N."/>
            <person name="Song Z."/>
        </authorList>
    </citation>
    <scope>NUCLEOTIDE SEQUENCE</scope>
    <source>
        <strain evidence="4">EXF-9911</strain>
    </source>
</reference>
<evidence type="ECO:0000313" key="4">
    <source>
        <dbReference type="EMBL" id="KAG9692898.1"/>
    </source>
</evidence>
<gene>
    <name evidence="4" type="ORF">KCU76_g6358</name>
</gene>
<feature type="non-terminal residue" evidence="4">
    <location>
        <position position="1026"/>
    </location>
</feature>